<evidence type="ECO:0000256" key="2">
    <source>
        <dbReference type="ARBA" id="ARBA00022490"/>
    </source>
</evidence>
<dbReference type="GO" id="GO:0007283">
    <property type="term" value="P:spermatogenesis"/>
    <property type="evidence" value="ECO:0007669"/>
    <property type="project" value="UniProtKB-KW"/>
</dbReference>
<dbReference type="VEuPathDB" id="VectorBase:ACUA002344"/>
<dbReference type="EMBL" id="AXCM01002571">
    <property type="status" value="NOT_ANNOTATED_CDS"/>
    <property type="molecule type" value="Genomic_DNA"/>
</dbReference>
<sequence length="453" mass="52300">MVMSHRNKTVSVQELQRDFLDIEGFPIPFAQLGYASVSDLLYAMPDIVQVSCRNGIPVITYVSSPATEHVEQLIQRSVFRKKGNRNMYTRYSPNAYNYRDHINHRVEQNFYRPNTPKKTINQTMENKDDSPKTGNEKIRSPSQQPTAKECNANLKETCEHVNGSVMSWKPYCDMWDSVNMIDLPSDVMGLKDSIANANITQYFSEKSETTVRILHVLNPNRIWLRSVQQDDTMDQLQMQLEECYQKMALDWSLEASKVQHGMYCAAQIDCIWYRAKIVGPLIGTQVKLFFIDTGLIELVDYKNIKYLFKVFSTIRAQAIRASLACLIPKSNAWTRVESDELSASIGQKALNAYTLNINHKPSVYRNKRPSFNEKYPSFFCIEQGHFPTISELRSFVSRYFDYEDLYTRLPHFEQNGVVEKISRDTNEKMVKLYGIVSATDTEEIENTVKEQVA</sequence>
<keyword evidence="8" id="KW-1185">Reference proteome</keyword>
<dbReference type="STRING" id="139723.A0A182LUL0"/>
<dbReference type="PANTHER" id="PTHR22948:SF76">
    <property type="entry name" value="FI20010P1-RELATED"/>
    <property type="match status" value="1"/>
</dbReference>
<comment type="subcellular location">
    <subcellularLocation>
        <location evidence="1">Cytoplasm</location>
    </subcellularLocation>
</comment>
<feature type="region of interest" description="Disordered" evidence="5">
    <location>
        <begin position="111"/>
        <end position="147"/>
    </location>
</feature>
<dbReference type="EnsemblMetazoa" id="ACUA002344-RA">
    <property type="protein sequence ID" value="ACUA002344-PA"/>
    <property type="gene ID" value="ACUA002344"/>
</dbReference>
<keyword evidence="2" id="KW-0963">Cytoplasm</keyword>
<keyword evidence="4" id="KW-0221">Differentiation</keyword>
<dbReference type="Gene3D" id="3.30.420.610">
    <property type="entry name" value="LOTUS domain-like"/>
    <property type="match status" value="1"/>
</dbReference>
<reference evidence="7" key="2">
    <citation type="submission" date="2020-05" db="UniProtKB">
        <authorList>
            <consortium name="EnsemblMetazoa"/>
        </authorList>
    </citation>
    <scope>IDENTIFICATION</scope>
    <source>
        <strain evidence="7">A-37</strain>
    </source>
</reference>
<dbReference type="CDD" id="cd09972">
    <property type="entry name" value="LOTUS_TDRD_OSKAR"/>
    <property type="match status" value="1"/>
</dbReference>
<evidence type="ECO:0000259" key="6">
    <source>
        <dbReference type="PROSITE" id="PS51644"/>
    </source>
</evidence>
<reference evidence="8" key="1">
    <citation type="submission" date="2013-09" db="EMBL/GenBank/DDBJ databases">
        <title>The Genome Sequence of Anopheles culicifacies species A.</title>
        <authorList>
            <consortium name="The Broad Institute Genomics Platform"/>
            <person name="Neafsey D.E."/>
            <person name="Besansky N."/>
            <person name="Howell P."/>
            <person name="Walton C."/>
            <person name="Young S.K."/>
            <person name="Zeng Q."/>
            <person name="Gargeya S."/>
            <person name="Fitzgerald M."/>
            <person name="Haas B."/>
            <person name="Abouelleil A."/>
            <person name="Allen A.W."/>
            <person name="Alvarado L."/>
            <person name="Arachchi H.M."/>
            <person name="Berlin A.M."/>
            <person name="Chapman S.B."/>
            <person name="Gainer-Dewar J."/>
            <person name="Goldberg J."/>
            <person name="Griggs A."/>
            <person name="Gujja S."/>
            <person name="Hansen M."/>
            <person name="Howarth C."/>
            <person name="Imamovic A."/>
            <person name="Ireland A."/>
            <person name="Larimer J."/>
            <person name="McCowan C."/>
            <person name="Murphy C."/>
            <person name="Pearson M."/>
            <person name="Poon T.W."/>
            <person name="Priest M."/>
            <person name="Roberts A."/>
            <person name="Saif S."/>
            <person name="Shea T."/>
            <person name="Sisk P."/>
            <person name="Sykes S."/>
            <person name="Wortman J."/>
            <person name="Nusbaum C."/>
            <person name="Birren B."/>
        </authorList>
    </citation>
    <scope>NUCLEOTIDE SEQUENCE [LARGE SCALE GENOMIC DNA]</scope>
    <source>
        <strain evidence="8">A-37</strain>
    </source>
</reference>
<protein>
    <recommendedName>
        <fullName evidence="6">HTH OST-type domain-containing protein</fullName>
    </recommendedName>
</protein>
<dbReference type="GO" id="GO:0030154">
    <property type="term" value="P:cell differentiation"/>
    <property type="evidence" value="ECO:0007669"/>
    <property type="project" value="UniProtKB-ARBA"/>
</dbReference>
<dbReference type="InterPro" id="IPR025605">
    <property type="entry name" value="OST-HTH/LOTUS_dom"/>
</dbReference>
<dbReference type="InterPro" id="IPR041966">
    <property type="entry name" value="LOTUS-like"/>
</dbReference>
<dbReference type="Gene3D" id="2.40.50.90">
    <property type="match status" value="1"/>
</dbReference>
<evidence type="ECO:0000313" key="8">
    <source>
        <dbReference type="Proteomes" id="UP000075883"/>
    </source>
</evidence>
<dbReference type="Gene3D" id="2.30.30.140">
    <property type="match status" value="1"/>
</dbReference>
<dbReference type="PANTHER" id="PTHR22948">
    <property type="entry name" value="TUDOR DOMAIN CONTAINING PROTEIN"/>
    <property type="match status" value="1"/>
</dbReference>
<evidence type="ECO:0000256" key="4">
    <source>
        <dbReference type="ARBA" id="ARBA00022871"/>
    </source>
</evidence>
<organism evidence="7 8">
    <name type="scientific">Anopheles culicifacies</name>
    <dbReference type="NCBI Taxonomy" id="139723"/>
    <lineage>
        <taxon>Eukaryota</taxon>
        <taxon>Metazoa</taxon>
        <taxon>Ecdysozoa</taxon>
        <taxon>Arthropoda</taxon>
        <taxon>Hexapoda</taxon>
        <taxon>Insecta</taxon>
        <taxon>Pterygota</taxon>
        <taxon>Neoptera</taxon>
        <taxon>Endopterygota</taxon>
        <taxon>Diptera</taxon>
        <taxon>Nematocera</taxon>
        <taxon>Culicoidea</taxon>
        <taxon>Culicidae</taxon>
        <taxon>Anophelinae</taxon>
        <taxon>Anopheles</taxon>
        <taxon>culicifacies species complex</taxon>
    </lineage>
</organism>
<evidence type="ECO:0000256" key="5">
    <source>
        <dbReference type="SAM" id="MobiDB-lite"/>
    </source>
</evidence>
<dbReference type="GO" id="GO:0005737">
    <property type="term" value="C:cytoplasm"/>
    <property type="evidence" value="ECO:0007669"/>
    <property type="project" value="UniProtKB-SubCell"/>
</dbReference>
<dbReference type="Proteomes" id="UP000075883">
    <property type="component" value="Unassembled WGS sequence"/>
</dbReference>
<name>A0A182LUL0_9DIPT</name>
<dbReference type="Pfam" id="PF00567">
    <property type="entry name" value="TUDOR"/>
    <property type="match status" value="1"/>
</dbReference>
<keyword evidence="3" id="KW-0677">Repeat</keyword>
<feature type="compositionally biased region" description="Basic and acidic residues" evidence="5">
    <location>
        <begin position="125"/>
        <end position="139"/>
    </location>
</feature>
<dbReference type="SUPFAM" id="SSF63748">
    <property type="entry name" value="Tudor/PWWP/MBT"/>
    <property type="match status" value="1"/>
</dbReference>
<accession>A0A182LUL0</accession>
<dbReference type="AlphaFoldDB" id="A0A182LUL0"/>
<evidence type="ECO:0000256" key="3">
    <source>
        <dbReference type="ARBA" id="ARBA00022737"/>
    </source>
</evidence>
<proteinExistence type="predicted"/>
<dbReference type="Pfam" id="PF12872">
    <property type="entry name" value="OST-HTH"/>
    <property type="match status" value="1"/>
</dbReference>
<evidence type="ECO:0000313" key="7">
    <source>
        <dbReference type="EnsemblMetazoa" id="ACUA002344-PA"/>
    </source>
</evidence>
<evidence type="ECO:0000256" key="1">
    <source>
        <dbReference type="ARBA" id="ARBA00004496"/>
    </source>
</evidence>
<dbReference type="SMART" id="SM00333">
    <property type="entry name" value="TUDOR"/>
    <property type="match status" value="1"/>
</dbReference>
<dbReference type="InterPro" id="IPR002999">
    <property type="entry name" value="Tudor"/>
</dbReference>
<dbReference type="InterPro" id="IPR050621">
    <property type="entry name" value="Tudor_domain_containing"/>
</dbReference>
<dbReference type="PROSITE" id="PS51644">
    <property type="entry name" value="HTH_OST"/>
    <property type="match status" value="1"/>
</dbReference>
<keyword evidence="4" id="KW-0744">Spermatogenesis</keyword>
<dbReference type="InterPro" id="IPR035437">
    <property type="entry name" value="SNase_OB-fold_sf"/>
</dbReference>
<feature type="domain" description="HTH OST-type" evidence="6">
    <location>
        <begin position="1"/>
        <end position="66"/>
    </location>
</feature>